<dbReference type="EMBL" id="CACVAR010000104">
    <property type="protein sequence ID" value="CAA6802571.1"/>
    <property type="molecule type" value="Genomic_DNA"/>
</dbReference>
<keyword evidence="4" id="KW-0732">Signal</keyword>
<evidence type="ECO:0000256" key="3">
    <source>
        <dbReference type="ARBA" id="ARBA00022825"/>
    </source>
</evidence>
<keyword evidence="1 7" id="KW-0645">Protease</keyword>
<organism evidence="7">
    <name type="scientific">uncultured Sulfurovum sp</name>
    <dbReference type="NCBI Taxonomy" id="269237"/>
    <lineage>
        <taxon>Bacteria</taxon>
        <taxon>Pseudomonadati</taxon>
        <taxon>Campylobacterota</taxon>
        <taxon>Epsilonproteobacteria</taxon>
        <taxon>Campylobacterales</taxon>
        <taxon>Sulfurovaceae</taxon>
        <taxon>Sulfurovum</taxon>
        <taxon>environmental samples</taxon>
    </lineage>
</organism>
<evidence type="ECO:0000259" key="6">
    <source>
        <dbReference type="Pfam" id="PF17815"/>
    </source>
</evidence>
<feature type="domain" description="Protease Do-like PDZ" evidence="6">
    <location>
        <begin position="347"/>
        <end position="481"/>
    </location>
</feature>
<proteinExistence type="predicted"/>
<dbReference type="PANTHER" id="PTHR45980:SF9">
    <property type="entry name" value="PROTEASE DO-LIKE 10, MITOCHONDRIAL-RELATED"/>
    <property type="match status" value="1"/>
</dbReference>
<protein>
    <submittedName>
        <fullName evidence="7">Serine protease identified by sequence similarity putative ORF located using Blastx/Glimmer</fullName>
    </submittedName>
</protein>
<reference evidence="7" key="1">
    <citation type="submission" date="2020-01" db="EMBL/GenBank/DDBJ databases">
        <authorList>
            <person name="Meier V. D."/>
            <person name="Meier V D."/>
        </authorList>
    </citation>
    <scope>NUCLEOTIDE SEQUENCE</scope>
    <source>
        <strain evidence="7">HLG_WM_MAG_03</strain>
    </source>
</reference>
<dbReference type="Pfam" id="PF13180">
    <property type="entry name" value="PDZ_2"/>
    <property type="match status" value="1"/>
</dbReference>
<keyword evidence="2" id="KW-0378">Hydrolase</keyword>
<dbReference type="PANTHER" id="PTHR45980">
    <property type="match status" value="1"/>
</dbReference>
<dbReference type="InterPro" id="IPR041517">
    <property type="entry name" value="DEGP_PDZ"/>
</dbReference>
<dbReference type="PRINTS" id="PR00834">
    <property type="entry name" value="PROTEASES2C"/>
</dbReference>
<dbReference type="InterPro" id="IPR001478">
    <property type="entry name" value="PDZ"/>
</dbReference>
<name>A0A6S6S2N2_9BACT</name>
<accession>A0A6S6S2N2</accession>
<dbReference type="Pfam" id="PF13365">
    <property type="entry name" value="Trypsin_2"/>
    <property type="match status" value="1"/>
</dbReference>
<dbReference type="Gene3D" id="3.20.190.20">
    <property type="match status" value="1"/>
</dbReference>
<dbReference type="InterPro" id="IPR001940">
    <property type="entry name" value="Peptidase_S1C"/>
</dbReference>
<dbReference type="InterPro" id="IPR043504">
    <property type="entry name" value="Peptidase_S1_PA_chymotrypsin"/>
</dbReference>
<gene>
    <name evidence="7" type="ORF">HELGO_WM34152</name>
</gene>
<feature type="chain" id="PRO_5028189824" evidence="4">
    <location>
        <begin position="23"/>
        <end position="482"/>
    </location>
</feature>
<dbReference type="InterPro" id="IPR046449">
    <property type="entry name" value="DEGP_PDZ_sf"/>
</dbReference>
<evidence type="ECO:0000256" key="1">
    <source>
        <dbReference type="ARBA" id="ARBA00022670"/>
    </source>
</evidence>
<feature type="domain" description="PDZ" evidence="5">
    <location>
        <begin position="231"/>
        <end position="331"/>
    </location>
</feature>
<sequence length="482" mass="53825">MKKLFKILALLSFILTFGHTSTTNSPTIDSSIVKIYTVSKSTNYLEPWNSSVGRSSGSGSIISGNRILTNAHVVANETFIEVKKYGDTKRYQAKVLEVSHDTDLALLEVEDKDFFKETTPLTFGVLPKMQDKVTVYGYPMGGHTISVSTGIVSRIEHNRYAHSGKRFLAIQIDAAINPGNSGGPTISNGKIVGVVMQGITFSQNIGYMVPVDIIQHFLKDVEDGKRDGFPKLGIMTDKIENPSLKKYYKLEEDAGGIIVVDIVHNSILKDVLKKEDIITAIDGHKIESDGTVEFRENQYTHFKYYIDLHQYGDEVSLEVLREGKKVSLKATLPKTSSKEKSTYAQLEYDKMPTYFMLGGYVFSPITQNLLNASPSPVLGLRYSATKFPKKNKQELVVLLKVLASSHSRGDYGISLWHIEKVNGKEFKDFKEFYTLVTTTKEKFIVLEDEDGAKVVIDKEEALAAEKGLLKRYSIKANKSDDL</sequence>
<evidence type="ECO:0000256" key="2">
    <source>
        <dbReference type="ARBA" id="ARBA00022801"/>
    </source>
</evidence>
<dbReference type="Gene3D" id="2.40.10.10">
    <property type="entry name" value="Trypsin-like serine proteases"/>
    <property type="match status" value="2"/>
</dbReference>
<dbReference type="InterPro" id="IPR036034">
    <property type="entry name" value="PDZ_sf"/>
</dbReference>
<dbReference type="Pfam" id="PF17815">
    <property type="entry name" value="PDZ_3"/>
    <property type="match status" value="1"/>
</dbReference>
<keyword evidence="3" id="KW-0720">Serine protease</keyword>
<dbReference type="GO" id="GO:0006508">
    <property type="term" value="P:proteolysis"/>
    <property type="evidence" value="ECO:0007669"/>
    <property type="project" value="UniProtKB-KW"/>
</dbReference>
<evidence type="ECO:0000256" key="4">
    <source>
        <dbReference type="SAM" id="SignalP"/>
    </source>
</evidence>
<evidence type="ECO:0000313" key="7">
    <source>
        <dbReference type="EMBL" id="CAA6802571.1"/>
    </source>
</evidence>
<dbReference type="AlphaFoldDB" id="A0A6S6S2N2"/>
<dbReference type="InterPro" id="IPR009003">
    <property type="entry name" value="Peptidase_S1_PA"/>
</dbReference>
<feature type="signal peptide" evidence="4">
    <location>
        <begin position="1"/>
        <end position="22"/>
    </location>
</feature>
<dbReference type="Gene3D" id="2.30.42.10">
    <property type="match status" value="1"/>
</dbReference>
<dbReference type="SUPFAM" id="SSF50156">
    <property type="entry name" value="PDZ domain-like"/>
    <property type="match status" value="1"/>
</dbReference>
<dbReference type="SUPFAM" id="SSF50494">
    <property type="entry name" value="Trypsin-like serine proteases"/>
    <property type="match status" value="1"/>
</dbReference>
<evidence type="ECO:0000259" key="5">
    <source>
        <dbReference type="Pfam" id="PF13180"/>
    </source>
</evidence>
<dbReference type="GO" id="GO:0004252">
    <property type="term" value="F:serine-type endopeptidase activity"/>
    <property type="evidence" value="ECO:0007669"/>
    <property type="project" value="InterPro"/>
</dbReference>